<dbReference type="Gramene" id="CDF37520">
    <property type="protein sequence ID" value="CDF37520"/>
    <property type="gene ID" value="CHC_T00005744001"/>
</dbReference>
<evidence type="ECO:0000256" key="1">
    <source>
        <dbReference type="SAM" id="MobiDB-lite"/>
    </source>
</evidence>
<proteinExistence type="predicted"/>
<name>R7QJF0_CHOCR</name>
<gene>
    <name evidence="2" type="ORF">CHC_T00005744001</name>
</gene>
<protein>
    <submittedName>
        <fullName evidence="2">Uncharacterized protein</fullName>
    </submittedName>
</protein>
<reference evidence="3" key="1">
    <citation type="journal article" date="2013" name="Proc. Natl. Acad. Sci. U.S.A.">
        <title>Genome structure and metabolic features in the red seaweed Chondrus crispus shed light on evolution of the Archaeplastida.</title>
        <authorList>
            <person name="Collen J."/>
            <person name="Porcel B."/>
            <person name="Carre W."/>
            <person name="Ball S.G."/>
            <person name="Chaparro C."/>
            <person name="Tonon T."/>
            <person name="Barbeyron T."/>
            <person name="Michel G."/>
            <person name="Noel B."/>
            <person name="Valentin K."/>
            <person name="Elias M."/>
            <person name="Artiguenave F."/>
            <person name="Arun A."/>
            <person name="Aury J.M."/>
            <person name="Barbosa-Neto J.F."/>
            <person name="Bothwell J.H."/>
            <person name="Bouget F.Y."/>
            <person name="Brillet L."/>
            <person name="Cabello-Hurtado F."/>
            <person name="Capella-Gutierrez S."/>
            <person name="Charrier B."/>
            <person name="Cladiere L."/>
            <person name="Cock J.M."/>
            <person name="Coelho S.M."/>
            <person name="Colleoni C."/>
            <person name="Czjzek M."/>
            <person name="Da Silva C."/>
            <person name="Delage L."/>
            <person name="Denoeud F."/>
            <person name="Deschamps P."/>
            <person name="Dittami S.M."/>
            <person name="Gabaldon T."/>
            <person name="Gachon C.M."/>
            <person name="Groisillier A."/>
            <person name="Herve C."/>
            <person name="Jabbari K."/>
            <person name="Katinka M."/>
            <person name="Kloareg B."/>
            <person name="Kowalczyk N."/>
            <person name="Labadie K."/>
            <person name="Leblanc C."/>
            <person name="Lopez P.J."/>
            <person name="McLachlan D.H."/>
            <person name="Meslet-Cladiere L."/>
            <person name="Moustafa A."/>
            <person name="Nehr Z."/>
            <person name="Nyvall Collen P."/>
            <person name="Panaud O."/>
            <person name="Partensky F."/>
            <person name="Poulain J."/>
            <person name="Rensing S.A."/>
            <person name="Rousvoal S."/>
            <person name="Samson G."/>
            <person name="Symeonidi A."/>
            <person name="Weissenbach J."/>
            <person name="Zambounis A."/>
            <person name="Wincker P."/>
            <person name="Boyen C."/>
        </authorList>
    </citation>
    <scope>NUCLEOTIDE SEQUENCE [LARGE SCALE GENOMIC DNA]</scope>
    <source>
        <strain evidence="3">cv. Stackhouse</strain>
    </source>
</reference>
<dbReference type="GeneID" id="17325121"/>
<dbReference type="EMBL" id="HG001848">
    <property type="protein sequence ID" value="CDF37520.1"/>
    <property type="molecule type" value="Genomic_DNA"/>
</dbReference>
<accession>R7QJF0</accession>
<evidence type="ECO:0000313" key="3">
    <source>
        <dbReference type="Proteomes" id="UP000012073"/>
    </source>
</evidence>
<evidence type="ECO:0000313" key="2">
    <source>
        <dbReference type="EMBL" id="CDF37520.1"/>
    </source>
</evidence>
<dbReference type="RefSeq" id="XP_005717391.1">
    <property type="nucleotide sequence ID" value="XM_005717334.1"/>
</dbReference>
<dbReference type="KEGG" id="ccp:CHC_T00005744001"/>
<dbReference type="Proteomes" id="UP000012073">
    <property type="component" value="Unassembled WGS sequence"/>
</dbReference>
<dbReference type="AlphaFoldDB" id="R7QJF0"/>
<feature type="region of interest" description="Disordered" evidence="1">
    <location>
        <begin position="133"/>
        <end position="153"/>
    </location>
</feature>
<keyword evidence="3" id="KW-1185">Reference proteome</keyword>
<sequence>MFNIGSITVAALFSGFLGANPQSRPPLLRIPFRARSIATCNFPMCAILPIRKLYVYVHIQYTSKGALYLYHTGTLVCKSRAHAFPTLSSCRSLISQVIFRLFSKLRLNCSSCLCSSIAAKRLVAISQTRTPTQASGTLAHGHNFSSRFNMSPT</sequence>
<feature type="compositionally biased region" description="Polar residues" evidence="1">
    <location>
        <begin position="143"/>
        <end position="153"/>
    </location>
</feature>
<organism evidence="2 3">
    <name type="scientific">Chondrus crispus</name>
    <name type="common">Carrageen Irish moss</name>
    <name type="synonym">Polymorpha crispa</name>
    <dbReference type="NCBI Taxonomy" id="2769"/>
    <lineage>
        <taxon>Eukaryota</taxon>
        <taxon>Rhodophyta</taxon>
        <taxon>Florideophyceae</taxon>
        <taxon>Rhodymeniophycidae</taxon>
        <taxon>Gigartinales</taxon>
        <taxon>Gigartinaceae</taxon>
        <taxon>Chondrus</taxon>
    </lineage>
</organism>